<dbReference type="PANTHER" id="PTHR33618:SF1">
    <property type="entry name" value="LARGE RIBOSOMAL SUBUNIT PROTEIN ML53"/>
    <property type="match status" value="1"/>
</dbReference>
<evidence type="ECO:0000313" key="9">
    <source>
        <dbReference type="EMBL" id="CAB3978489.1"/>
    </source>
</evidence>
<gene>
    <name evidence="9" type="ORF">PACLA_8A049818</name>
</gene>
<keyword evidence="10" id="KW-1185">Reference proteome</keyword>
<sequence length="100" mass="11520">MAAAKGLNLRFISKIKVVFNPFQWETASAREFLRILDTQTVRDSNPKCQIHSEISNKKNDPKIEVQFADKEAMVLDTGNMKVVDILSQFNKKYKEKEQTS</sequence>
<protein>
    <recommendedName>
        <fullName evidence="7">Large ribosomal subunit protein mL53</fullName>
    </recommendedName>
    <alternativeName>
        <fullName evidence="8">39S ribosomal protein L53, mitochondrial</fullName>
    </alternativeName>
</protein>
<keyword evidence="5" id="KW-0496">Mitochondrion</keyword>
<evidence type="ECO:0000313" key="10">
    <source>
        <dbReference type="Proteomes" id="UP001152795"/>
    </source>
</evidence>
<accession>A0A7D9H8T4</accession>
<organism evidence="9 10">
    <name type="scientific">Paramuricea clavata</name>
    <name type="common">Red gorgonian</name>
    <name type="synonym">Violescent sea-whip</name>
    <dbReference type="NCBI Taxonomy" id="317549"/>
    <lineage>
        <taxon>Eukaryota</taxon>
        <taxon>Metazoa</taxon>
        <taxon>Cnidaria</taxon>
        <taxon>Anthozoa</taxon>
        <taxon>Octocorallia</taxon>
        <taxon>Malacalcyonacea</taxon>
        <taxon>Plexauridae</taxon>
        <taxon>Paramuricea</taxon>
    </lineage>
</organism>
<comment type="caution">
    <text evidence="9">The sequence shown here is derived from an EMBL/GenBank/DDBJ whole genome shotgun (WGS) entry which is preliminary data.</text>
</comment>
<reference evidence="9" key="1">
    <citation type="submission" date="2020-04" db="EMBL/GenBank/DDBJ databases">
        <authorList>
            <person name="Alioto T."/>
            <person name="Alioto T."/>
            <person name="Gomez Garrido J."/>
        </authorList>
    </citation>
    <scope>NUCLEOTIDE SEQUENCE</scope>
    <source>
        <strain evidence="9">A484AB</strain>
    </source>
</reference>
<evidence type="ECO:0000256" key="2">
    <source>
        <dbReference type="ARBA" id="ARBA00005557"/>
    </source>
</evidence>
<proteinExistence type="inferred from homology"/>
<dbReference type="InterPro" id="IPR019716">
    <property type="entry name" value="Ribosomal_mL53"/>
</dbReference>
<evidence type="ECO:0000256" key="3">
    <source>
        <dbReference type="ARBA" id="ARBA00022946"/>
    </source>
</evidence>
<dbReference type="Proteomes" id="UP001152795">
    <property type="component" value="Unassembled WGS sequence"/>
</dbReference>
<evidence type="ECO:0000256" key="5">
    <source>
        <dbReference type="ARBA" id="ARBA00023128"/>
    </source>
</evidence>
<name>A0A7D9H8T4_PARCT</name>
<evidence type="ECO:0000256" key="7">
    <source>
        <dbReference type="ARBA" id="ARBA00035180"/>
    </source>
</evidence>
<evidence type="ECO:0000256" key="4">
    <source>
        <dbReference type="ARBA" id="ARBA00022980"/>
    </source>
</evidence>
<dbReference type="EMBL" id="CACRXK020000117">
    <property type="protein sequence ID" value="CAB3978489.1"/>
    <property type="molecule type" value="Genomic_DNA"/>
</dbReference>
<comment type="similarity">
    <text evidence="2">Belongs to the mitochondrion-specific ribosomal protein mL53 family.</text>
</comment>
<dbReference type="PANTHER" id="PTHR33618">
    <property type="entry name" value="39S RIBOSOMAL PROTEIN L53, MITOCHONDRIAL"/>
    <property type="match status" value="1"/>
</dbReference>
<keyword evidence="6" id="KW-0687">Ribonucleoprotein</keyword>
<comment type="subcellular location">
    <subcellularLocation>
        <location evidence="1">Mitochondrion</location>
    </subcellularLocation>
</comment>
<evidence type="ECO:0000256" key="6">
    <source>
        <dbReference type="ARBA" id="ARBA00023274"/>
    </source>
</evidence>
<dbReference type="InterPro" id="IPR052473">
    <property type="entry name" value="mtLSU_mL53"/>
</dbReference>
<dbReference type="OrthoDB" id="6618793at2759"/>
<evidence type="ECO:0000256" key="8">
    <source>
        <dbReference type="ARBA" id="ARBA00042721"/>
    </source>
</evidence>
<dbReference type="Pfam" id="PF10780">
    <property type="entry name" value="MRP_L53"/>
    <property type="match status" value="1"/>
</dbReference>
<dbReference type="GO" id="GO:0005762">
    <property type="term" value="C:mitochondrial large ribosomal subunit"/>
    <property type="evidence" value="ECO:0007669"/>
    <property type="project" value="TreeGrafter"/>
</dbReference>
<evidence type="ECO:0000256" key="1">
    <source>
        <dbReference type="ARBA" id="ARBA00004173"/>
    </source>
</evidence>
<dbReference type="AlphaFoldDB" id="A0A7D9H8T4"/>
<dbReference type="Gene3D" id="3.40.30.10">
    <property type="entry name" value="Glutaredoxin"/>
    <property type="match status" value="1"/>
</dbReference>
<keyword evidence="4" id="KW-0689">Ribosomal protein</keyword>
<keyword evidence="3" id="KW-0809">Transit peptide</keyword>